<dbReference type="AlphaFoldDB" id="A0A2P2N022"/>
<evidence type="ECO:0000313" key="1">
    <source>
        <dbReference type="EMBL" id="MBX35817.1"/>
    </source>
</evidence>
<proteinExistence type="predicted"/>
<protein>
    <submittedName>
        <fullName evidence="1">Uncharacterized protein</fullName>
    </submittedName>
</protein>
<organism evidence="1">
    <name type="scientific">Rhizophora mucronata</name>
    <name type="common">Asiatic mangrove</name>
    <dbReference type="NCBI Taxonomy" id="61149"/>
    <lineage>
        <taxon>Eukaryota</taxon>
        <taxon>Viridiplantae</taxon>
        <taxon>Streptophyta</taxon>
        <taxon>Embryophyta</taxon>
        <taxon>Tracheophyta</taxon>
        <taxon>Spermatophyta</taxon>
        <taxon>Magnoliopsida</taxon>
        <taxon>eudicotyledons</taxon>
        <taxon>Gunneridae</taxon>
        <taxon>Pentapetalae</taxon>
        <taxon>rosids</taxon>
        <taxon>fabids</taxon>
        <taxon>Malpighiales</taxon>
        <taxon>Rhizophoraceae</taxon>
        <taxon>Rhizophora</taxon>
    </lineage>
</organism>
<reference evidence="1" key="1">
    <citation type="submission" date="2018-02" db="EMBL/GenBank/DDBJ databases">
        <title>Rhizophora mucronata_Transcriptome.</title>
        <authorList>
            <person name="Meera S.P."/>
            <person name="Sreeshan A."/>
            <person name="Augustine A."/>
        </authorList>
    </citation>
    <scope>NUCLEOTIDE SEQUENCE</scope>
    <source>
        <tissue evidence="1">Leaf</tissue>
    </source>
</reference>
<name>A0A2P2N022_RHIMU</name>
<sequence length="29" mass="3255">MELKGSVFCTGIKIFRVEPQSGHKFTRGT</sequence>
<accession>A0A2P2N022</accession>
<dbReference type="EMBL" id="GGEC01055333">
    <property type="protein sequence ID" value="MBX35817.1"/>
    <property type="molecule type" value="Transcribed_RNA"/>
</dbReference>